<comment type="caution">
    <text evidence="2">The sequence shown here is derived from an EMBL/GenBank/DDBJ whole genome shotgun (WGS) entry which is preliminary data.</text>
</comment>
<sequence>MTGIFREEALRRLRDPESEDDAPPADPAGVHAVLWACVVLLLCAGAAAAAWVKVPVFERVPGGTSVVEVGEQSFAEHVR</sequence>
<evidence type="ECO:0000313" key="3">
    <source>
        <dbReference type="Proteomes" id="UP001501842"/>
    </source>
</evidence>
<evidence type="ECO:0008006" key="4">
    <source>
        <dbReference type="Google" id="ProtNLM"/>
    </source>
</evidence>
<protein>
    <recommendedName>
        <fullName evidence="4">HlyD family type I secretion periplasmic adaptor subunit</fullName>
    </recommendedName>
</protein>
<proteinExistence type="predicted"/>
<organism evidence="2 3">
    <name type="scientific">Actinocorallia aurantiaca</name>
    <dbReference type="NCBI Taxonomy" id="46204"/>
    <lineage>
        <taxon>Bacteria</taxon>
        <taxon>Bacillati</taxon>
        <taxon>Actinomycetota</taxon>
        <taxon>Actinomycetes</taxon>
        <taxon>Streptosporangiales</taxon>
        <taxon>Thermomonosporaceae</taxon>
        <taxon>Actinocorallia</taxon>
    </lineage>
</organism>
<gene>
    <name evidence="2" type="ORF">GCM10010439_07560</name>
</gene>
<evidence type="ECO:0000256" key="1">
    <source>
        <dbReference type="SAM" id="Phobius"/>
    </source>
</evidence>
<keyword evidence="1" id="KW-1133">Transmembrane helix</keyword>
<name>A0ABP6GAF3_9ACTN</name>
<accession>A0ABP6GAF3</accession>
<dbReference type="RefSeq" id="WP_344448707.1">
    <property type="nucleotide sequence ID" value="NZ_BAAATZ010000003.1"/>
</dbReference>
<feature type="transmembrane region" description="Helical" evidence="1">
    <location>
        <begin position="32"/>
        <end position="52"/>
    </location>
</feature>
<keyword evidence="1" id="KW-0812">Transmembrane</keyword>
<keyword evidence="1" id="KW-0472">Membrane</keyword>
<evidence type="ECO:0000313" key="2">
    <source>
        <dbReference type="EMBL" id="GAA2720189.1"/>
    </source>
</evidence>
<dbReference type="Proteomes" id="UP001501842">
    <property type="component" value="Unassembled WGS sequence"/>
</dbReference>
<reference evidence="3" key="1">
    <citation type="journal article" date="2019" name="Int. J. Syst. Evol. Microbiol.">
        <title>The Global Catalogue of Microorganisms (GCM) 10K type strain sequencing project: providing services to taxonomists for standard genome sequencing and annotation.</title>
        <authorList>
            <consortium name="The Broad Institute Genomics Platform"/>
            <consortium name="The Broad Institute Genome Sequencing Center for Infectious Disease"/>
            <person name="Wu L."/>
            <person name="Ma J."/>
        </authorList>
    </citation>
    <scope>NUCLEOTIDE SEQUENCE [LARGE SCALE GENOMIC DNA]</scope>
    <source>
        <strain evidence="3">JCM 8201</strain>
    </source>
</reference>
<keyword evidence="3" id="KW-1185">Reference proteome</keyword>
<dbReference type="EMBL" id="BAAATZ010000003">
    <property type="protein sequence ID" value="GAA2720189.1"/>
    <property type="molecule type" value="Genomic_DNA"/>
</dbReference>